<keyword evidence="6 10" id="KW-1133">Transmembrane helix</keyword>
<dbReference type="GO" id="GO:0005549">
    <property type="term" value="F:odorant binding"/>
    <property type="evidence" value="ECO:0007669"/>
    <property type="project" value="InterPro"/>
</dbReference>
<dbReference type="PANTHER" id="PTHR21137:SF35">
    <property type="entry name" value="ODORANT RECEPTOR 19A-RELATED"/>
    <property type="match status" value="1"/>
</dbReference>
<evidence type="ECO:0000256" key="1">
    <source>
        <dbReference type="ARBA" id="ARBA00004651"/>
    </source>
</evidence>
<evidence type="ECO:0000256" key="10">
    <source>
        <dbReference type="SAM" id="Phobius"/>
    </source>
</evidence>
<dbReference type="GO" id="GO:0007165">
    <property type="term" value="P:signal transduction"/>
    <property type="evidence" value="ECO:0007669"/>
    <property type="project" value="UniProtKB-KW"/>
</dbReference>
<gene>
    <name evidence="11" type="ORF">L9F63_014005</name>
</gene>
<evidence type="ECO:0000313" key="11">
    <source>
        <dbReference type="EMBL" id="KAJ9594671.1"/>
    </source>
</evidence>
<evidence type="ECO:0000256" key="2">
    <source>
        <dbReference type="ARBA" id="ARBA00022475"/>
    </source>
</evidence>
<evidence type="ECO:0000313" key="12">
    <source>
        <dbReference type="Proteomes" id="UP001233999"/>
    </source>
</evidence>
<organism evidence="11 12">
    <name type="scientific">Diploptera punctata</name>
    <name type="common">Pacific beetle cockroach</name>
    <dbReference type="NCBI Taxonomy" id="6984"/>
    <lineage>
        <taxon>Eukaryota</taxon>
        <taxon>Metazoa</taxon>
        <taxon>Ecdysozoa</taxon>
        <taxon>Arthropoda</taxon>
        <taxon>Hexapoda</taxon>
        <taxon>Insecta</taxon>
        <taxon>Pterygota</taxon>
        <taxon>Neoptera</taxon>
        <taxon>Polyneoptera</taxon>
        <taxon>Dictyoptera</taxon>
        <taxon>Blattodea</taxon>
        <taxon>Blaberoidea</taxon>
        <taxon>Blaberidae</taxon>
        <taxon>Diplopterinae</taxon>
        <taxon>Diploptera</taxon>
    </lineage>
</organism>
<protein>
    <submittedName>
        <fullName evidence="11">Uncharacterized protein</fullName>
    </submittedName>
</protein>
<dbReference type="AlphaFoldDB" id="A0AAD8ELL8"/>
<reference evidence="11" key="2">
    <citation type="submission" date="2023-05" db="EMBL/GenBank/DDBJ databases">
        <authorList>
            <person name="Fouks B."/>
        </authorList>
    </citation>
    <scope>NUCLEOTIDE SEQUENCE</scope>
    <source>
        <strain evidence="11">Stay&amp;Tobe</strain>
        <tissue evidence="11">Testes</tissue>
    </source>
</reference>
<dbReference type="EMBL" id="JASPKZ010002725">
    <property type="protein sequence ID" value="KAJ9594671.1"/>
    <property type="molecule type" value="Genomic_DNA"/>
</dbReference>
<keyword evidence="5" id="KW-0552">Olfaction</keyword>
<keyword evidence="9" id="KW-0807">Transducer</keyword>
<evidence type="ECO:0000256" key="3">
    <source>
        <dbReference type="ARBA" id="ARBA00022606"/>
    </source>
</evidence>
<feature type="transmembrane region" description="Helical" evidence="10">
    <location>
        <begin position="43"/>
        <end position="63"/>
    </location>
</feature>
<dbReference type="InterPro" id="IPR004117">
    <property type="entry name" value="7tm6_olfct_rcpt"/>
</dbReference>
<evidence type="ECO:0000256" key="7">
    <source>
        <dbReference type="ARBA" id="ARBA00023136"/>
    </source>
</evidence>
<name>A0AAD8ELL8_DIPPU</name>
<sequence length="141" mass="16012">VVKNLNVAFSPLVFFMCQKSLLSLCLVAFQVTMIGTDGDALELIGLVEYLLILVFQLFMYCWCASELTLKASSVQDAVYFSPWESASKTYKTSMKIMLHYCQISLLVTGGSFYKLTMELFIELLRLSFSTYTVLRKVHEGK</sequence>
<comment type="caution">
    <text evidence="11">The sequence shown here is derived from an EMBL/GenBank/DDBJ whole genome shotgun (WGS) entry which is preliminary data.</text>
</comment>
<keyword evidence="2" id="KW-1003">Cell membrane</keyword>
<feature type="transmembrane region" description="Helical" evidence="10">
    <location>
        <begin position="12"/>
        <end position="31"/>
    </location>
</feature>
<accession>A0AAD8ELL8</accession>
<dbReference type="Proteomes" id="UP001233999">
    <property type="component" value="Unassembled WGS sequence"/>
</dbReference>
<dbReference type="PANTHER" id="PTHR21137">
    <property type="entry name" value="ODORANT RECEPTOR"/>
    <property type="match status" value="1"/>
</dbReference>
<evidence type="ECO:0000256" key="8">
    <source>
        <dbReference type="ARBA" id="ARBA00023170"/>
    </source>
</evidence>
<evidence type="ECO:0000256" key="6">
    <source>
        <dbReference type="ARBA" id="ARBA00022989"/>
    </source>
</evidence>
<keyword evidence="12" id="KW-1185">Reference proteome</keyword>
<dbReference type="GO" id="GO:0005886">
    <property type="term" value="C:plasma membrane"/>
    <property type="evidence" value="ECO:0007669"/>
    <property type="project" value="UniProtKB-SubCell"/>
</dbReference>
<keyword evidence="7 10" id="KW-0472">Membrane</keyword>
<keyword evidence="3" id="KW-0716">Sensory transduction</keyword>
<feature type="non-terminal residue" evidence="11">
    <location>
        <position position="1"/>
    </location>
</feature>
<keyword evidence="4 10" id="KW-0812">Transmembrane</keyword>
<dbReference type="Pfam" id="PF02949">
    <property type="entry name" value="7tm_6"/>
    <property type="match status" value="1"/>
</dbReference>
<comment type="subcellular location">
    <subcellularLocation>
        <location evidence="1">Cell membrane</location>
        <topology evidence="1">Multi-pass membrane protein</topology>
    </subcellularLocation>
</comment>
<proteinExistence type="predicted"/>
<keyword evidence="8" id="KW-0675">Receptor</keyword>
<dbReference type="GO" id="GO:0004984">
    <property type="term" value="F:olfactory receptor activity"/>
    <property type="evidence" value="ECO:0007669"/>
    <property type="project" value="InterPro"/>
</dbReference>
<evidence type="ECO:0000256" key="9">
    <source>
        <dbReference type="ARBA" id="ARBA00023224"/>
    </source>
</evidence>
<evidence type="ECO:0000256" key="5">
    <source>
        <dbReference type="ARBA" id="ARBA00022725"/>
    </source>
</evidence>
<evidence type="ECO:0000256" key="4">
    <source>
        <dbReference type="ARBA" id="ARBA00022692"/>
    </source>
</evidence>
<reference evidence="11" key="1">
    <citation type="journal article" date="2023" name="IScience">
        <title>Live-bearing cockroach genome reveals convergent evolutionary mechanisms linked to viviparity in insects and beyond.</title>
        <authorList>
            <person name="Fouks B."/>
            <person name="Harrison M.C."/>
            <person name="Mikhailova A.A."/>
            <person name="Marchal E."/>
            <person name="English S."/>
            <person name="Carruthers M."/>
            <person name="Jennings E.C."/>
            <person name="Chiamaka E.L."/>
            <person name="Frigard R.A."/>
            <person name="Pippel M."/>
            <person name="Attardo G.M."/>
            <person name="Benoit J.B."/>
            <person name="Bornberg-Bauer E."/>
            <person name="Tobe S.S."/>
        </authorList>
    </citation>
    <scope>NUCLEOTIDE SEQUENCE</scope>
    <source>
        <strain evidence="11">Stay&amp;Tobe</strain>
    </source>
</reference>